<feature type="compositionally biased region" description="Basic and acidic residues" evidence="4">
    <location>
        <begin position="151"/>
        <end position="166"/>
    </location>
</feature>
<dbReference type="HAMAP" id="MF_01058">
    <property type="entry name" value="GAP_YihI"/>
    <property type="match status" value="1"/>
</dbReference>
<protein>
    <recommendedName>
        <fullName evidence="3">Der GTPase-activating protein YihI</fullName>
    </recommendedName>
</protein>
<dbReference type="EMBL" id="JACNEP010000009">
    <property type="protein sequence ID" value="MBC3766630.1"/>
    <property type="molecule type" value="Genomic_DNA"/>
</dbReference>
<evidence type="ECO:0000256" key="2">
    <source>
        <dbReference type="ARBA" id="ARBA00022517"/>
    </source>
</evidence>
<evidence type="ECO:0000313" key="6">
    <source>
        <dbReference type="Proteomes" id="UP000601768"/>
    </source>
</evidence>
<comment type="subunit">
    <text evidence="3">Interacts with Der.</text>
</comment>
<reference evidence="5" key="1">
    <citation type="journal article" date="2018" name="Int. J. Syst. Evol. Microbiol.">
        <title>Neptunicella marina gen. nov., sp. nov., isolated from surface seawater.</title>
        <authorList>
            <person name="Liu X."/>
            <person name="Lai Q."/>
            <person name="Du Y."/>
            <person name="Zhang X."/>
            <person name="Liu Z."/>
            <person name="Sun F."/>
            <person name="Shao Z."/>
        </authorList>
    </citation>
    <scope>NUCLEOTIDE SEQUENCE</scope>
    <source>
        <strain evidence="5">S27-2</strain>
    </source>
</reference>
<dbReference type="InterPro" id="IPR007336">
    <property type="entry name" value="YihI"/>
</dbReference>
<dbReference type="Pfam" id="PF04220">
    <property type="entry name" value="YihI"/>
    <property type="match status" value="1"/>
</dbReference>
<evidence type="ECO:0000256" key="4">
    <source>
        <dbReference type="SAM" id="MobiDB-lite"/>
    </source>
</evidence>
<dbReference type="Proteomes" id="UP000601768">
    <property type="component" value="Unassembled WGS sequence"/>
</dbReference>
<feature type="compositionally biased region" description="Basic and acidic residues" evidence="4">
    <location>
        <begin position="18"/>
        <end position="30"/>
    </location>
</feature>
<evidence type="ECO:0000313" key="5">
    <source>
        <dbReference type="EMBL" id="MBC3766630.1"/>
    </source>
</evidence>
<organism evidence="5 6">
    <name type="scientific">Neptunicella marina</name>
    <dbReference type="NCBI Taxonomy" id="2125989"/>
    <lineage>
        <taxon>Bacteria</taxon>
        <taxon>Pseudomonadati</taxon>
        <taxon>Pseudomonadota</taxon>
        <taxon>Gammaproteobacteria</taxon>
        <taxon>Alteromonadales</taxon>
        <taxon>Alteromonadaceae</taxon>
        <taxon>Neptunicella</taxon>
    </lineage>
</organism>
<proteinExistence type="inferred from homology"/>
<comment type="caution">
    <text evidence="5">The sequence shown here is derived from an EMBL/GenBank/DDBJ whole genome shotgun (WGS) entry which is preliminary data.</text>
</comment>
<sequence>MPRKKKSRKVGLIGVRSVPKEDRVRKIKPERVKKHKGKPAGSRHSAVEKPTTAAGNTLKKDPRTGSKKPVPLVATSPVKQSPATAKKKYFSPAQELAAIEADERLESLLDQLDQGLSISVERQQYVNEKMQRHQVLCELLGINSDEDGNTEDNKEQDLISKLENADLNKYSR</sequence>
<comment type="function">
    <text evidence="3">A GTPase-activating protein (GAP) that modifies Der/EngA GTPase function. May play a role in ribosome biogenesis.</text>
</comment>
<keyword evidence="2 3" id="KW-0690">Ribosome biogenesis</keyword>
<evidence type="ECO:0000256" key="1">
    <source>
        <dbReference type="ARBA" id="ARBA00022468"/>
    </source>
</evidence>
<dbReference type="GO" id="GO:0005096">
    <property type="term" value="F:GTPase activator activity"/>
    <property type="evidence" value="ECO:0007669"/>
    <property type="project" value="UniProtKB-KW"/>
</dbReference>
<keyword evidence="1 3" id="KW-0343">GTPase activation</keyword>
<dbReference type="NCBIfam" id="NF003560">
    <property type="entry name" value="PRK05244.1-1"/>
    <property type="match status" value="1"/>
</dbReference>
<dbReference type="RefSeq" id="WP_186507159.1">
    <property type="nucleotide sequence ID" value="NZ_JACNEP010000009.1"/>
</dbReference>
<evidence type="ECO:0000256" key="3">
    <source>
        <dbReference type="HAMAP-Rule" id="MF_01058"/>
    </source>
</evidence>
<dbReference type="AlphaFoldDB" id="A0A8J6ISG8"/>
<keyword evidence="6" id="KW-1185">Reference proteome</keyword>
<feature type="region of interest" description="Disordered" evidence="4">
    <location>
        <begin position="143"/>
        <end position="172"/>
    </location>
</feature>
<dbReference type="GO" id="GO:0042254">
    <property type="term" value="P:ribosome biogenesis"/>
    <property type="evidence" value="ECO:0007669"/>
    <property type="project" value="UniProtKB-KW"/>
</dbReference>
<feature type="region of interest" description="Disordered" evidence="4">
    <location>
        <begin position="1"/>
        <end position="88"/>
    </location>
</feature>
<reference evidence="5" key="2">
    <citation type="submission" date="2020-08" db="EMBL/GenBank/DDBJ databases">
        <authorList>
            <person name="Lai Q."/>
        </authorList>
    </citation>
    <scope>NUCLEOTIDE SEQUENCE</scope>
    <source>
        <strain evidence="5">S27-2</strain>
    </source>
</reference>
<comment type="similarity">
    <text evidence="3">Belongs to the YihI family.</text>
</comment>
<accession>A0A8J6ISG8</accession>
<gene>
    <name evidence="3" type="primary">yihI</name>
    <name evidence="5" type="ORF">H8B19_12140</name>
</gene>
<name>A0A8J6ISG8_9ALTE</name>